<reference evidence="10 11" key="1">
    <citation type="submission" date="2020-09" db="EMBL/GenBank/DDBJ databases">
        <title>Roseomonas.</title>
        <authorList>
            <person name="Zhu W."/>
        </authorList>
    </citation>
    <scope>NUCLEOTIDE SEQUENCE [LARGE SCALE GENOMIC DNA]</scope>
    <source>
        <strain evidence="10 11">573</strain>
    </source>
</reference>
<evidence type="ECO:0000256" key="2">
    <source>
        <dbReference type="ARBA" id="ARBA00022679"/>
    </source>
</evidence>
<comment type="caution">
    <text evidence="10">The sequence shown here is derived from an EMBL/GenBank/DDBJ whole genome shotgun (WGS) entry which is preliminary data.</text>
</comment>
<organism evidence="10 11">
    <name type="scientific">Roseomonas haemaphysalidis</name>
    <dbReference type="NCBI Taxonomy" id="2768162"/>
    <lineage>
        <taxon>Bacteria</taxon>
        <taxon>Pseudomonadati</taxon>
        <taxon>Pseudomonadota</taxon>
        <taxon>Alphaproteobacteria</taxon>
        <taxon>Acetobacterales</taxon>
        <taxon>Roseomonadaceae</taxon>
        <taxon>Roseomonas</taxon>
    </lineage>
</organism>
<dbReference type="GO" id="GO:0016301">
    <property type="term" value="F:kinase activity"/>
    <property type="evidence" value="ECO:0007669"/>
    <property type="project" value="UniProtKB-KW"/>
</dbReference>
<keyword evidence="8" id="KW-0963">Cytoplasm</keyword>
<dbReference type="InterPro" id="IPR027417">
    <property type="entry name" value="P-loop_NTPase"/>
</dbReference>
<accession>A0ABS3KT37</accession>
<dbReference type="CDD" id="cd02020">
    <property type="entry name" value="CMPK"/>
    <property type="match status" value="1"/>
</dbReference>
<evidence type="ECO:0000313" key="10">
    <source>
        <dbReference type="EMBL" id="MBO1080606.1"/>
    </source>
</evidence>
<dbReference type="EC" id="2.7.4.25" evidence="8"/>
<evidence type="ECO:0000256" key="1">
    <source>
        <dbReference type="ARBA" id="ARBA00009427"/>
    </source>
</evidence>
<dbReference type="Pfam" id="PF02224">
    <property type="entry name" value="Cytidylate_kin"/>
    <property type="match status" value="1"/>
</dbReference>
<dbReference type="Gene3D" id="3.40.50.300">
    <property type="entry name" value="P-loop containing nucleotide triphosphate hydrolases"/>
    <property type="match status" value="1"/>
</dbReference>
<keyword evidence="3 8" id="KW-0547">Nucleotide-binding</keyword>
<evidence type="ECO:0000256" key="3">
    <source>
        <dbReference type="ARBA" id="ARBA00022741"/>
    </source>
</evidence>
<evidence type="ECO:0000313" key="11">
    <source>
        <dbReference type="Proteomes" id="UP001518989"/>
    </source>
</evidence>
<evidence type="ECO:0000256" key="7">
    <source>
        <dbReference type="ARBA" id="ARBA00048478"/>
    </source>
</evidence>
<comment type="subcellular location">
    <subcellularLocation>
        <location evidence="8">Cytoplasm</location>
    </subcellularLocation>
</comment>
<dbReference type="NCBIfam" id="TIGR00017">
    <property type="entry name" value="cmk"/>
    <property type="match status" value="1"/>
</dbReference>
<feature type="binding site" evidence="8">
    <location>
        <begin position="7"/>
        <end position="15"/>
    </location>
    <ligand>
        <name>ATP</name>
        <dbReference type="ChEBI" id="CHEBI:30616"/>
    </ligand>
</feature>
<evidence type="ECO:0000256" key="5">
    <source>
        <dbReference type="ARBA" id="ARBA00022840"/>
    </source>
</evidence>
<gene>
    <name evidence="8" type="primary">cmk</name>
    <name evidence="10" type="ORF">IAI61_16295</name>
</gene>
<name>A0ABS3KT37_9PROT</name>
<dbReference type="EMBL" id="JACTNG010000009">
    <property type="protein sequence ID" value="MBO1080606.1"/>
    <property type="molecule type" value="Genomic_DNA"/>
</dbReference>
<feature type="domain" description="Cytidylate kinase" evidence="9">
    <location>
        <begin position="3"/>
        <end position="196"/>
    </location>
</feature>
<keyword evidence="11" id="KW-1185">Reference proteome</keyword>
<dbReference type="HAMAP" id="MF_00238">
    <property type="entry name" value="Cytidyl_kinase_type1"/>
    <property type="match status" value="1"/>
</dbReference>
<dbReference type="InterPro" id="IPR011994">
    <property type="entry name" value="Cytidylate_kinase_dom"/>
</dbReference>
<keyword evidence="2 8" id="KW-0808">Transferase</keyword>
<sequence length="203" mass="21098">MVIAVDGPAAAGKGTLARRLAAHLGLAYLDTGLLYRATGRRVLDSAADPADAAAAEAAARGLTPADLARGDLRGPEADRAASAVAAQPAVRAALLDWQRDFGRTHGAVLDGRDIGTVVFPDARVKLFVTASAEERARRRWLEQGGTGDREAVLAALVARDAQDAARAVAPMKPAEDATLIDTTELDADAAFARALAVVEARLR</sequence>
<proteinExistence type="inferred from homology"/>
<dbReference type="InterPro" id="IPR003136">
    <property type="entry name" value="Cytidylate_kin"/>
</dbReference>
<keyword evidence="4 8" id="KW-0418">Kinase</keyword>
<dbReference type="Proteomes" id="UP001518989">
    <property type="component" value="Unassembled WGS sequence"/>
</dbReference>
<evidence type="ECO:0000256" key="6">
    <source>
        <dbReference type="ARBA" id="ARBA00047615"/>
    </source>
</evidence>
<comment type="similarity">
    <text evidence="1 8">Belongs to the cytidylate kinase family. Type 1 subfamily.</text>
</comment>
<keyword evidence="5 8" id="KW-0067">ATP-binding</keyword>
<dbReference type="SUPFAM" id="SSF52540">
    <property type="entry name" value="P-loop containing nucleoside triphosphate hydrolases"/>
    <property type="match status" value="1"/>
</dbReference>
<evidence type="ECO:0000256" key="8">
    <source>
        <dbReference type="HAMAP-Rule" id="MF_00238"/>
    </source>
</evidence>
<comment type="catalytic activity">
    <reaction evidence="7 8">
        <text>CMP + ATP = CDP + ADP</text>
        <dbReference type="Rhea" id="RHEA:11600"/>
        <dbReference type="ChEBI" id="CHEBI:30616"/>
        <dbReference type="ChEBI" id="CHEBI:58069"/>
        <dbReference type="ChEBI" id="CHEBI:60377"/>
        <dbReference type="ChEBI" id="CHEBI:456216"/>
        <dbReference type="EC" id="2.7.4.25"/>
    </reaction>
</comment>
<evidence type="ECO:0000259" key="9">
    <source>
        <dbReference type="Pfam" id="PF02224"/>
    </source>
</evidence>
<protein>
    <recommendedName>
        <fullName evidence="8">Cytidylate kinase</fullName>
        <shortName evidence="8">CK</shortName>
        <ecNumber evidence="8">2.7.4.25</ecNumber>
    </recommendedName>
    <alternativeName>
        <fullName evidence="8">Cytidine monophosphate kinase</fullName>
        <shortName evidence="8">CMP kinase</shortName>
    </alternativeName>
</protein>
<comment type="catalytic activity">
    <reaction evidence="6 8">
        <text>dCMP + ATP = dCDP + ADP</text>
        <dbReference type="Rhea" id="RHEA:25094"/>
        <dbReference type="ChEBI" id="CHEBI:30616"/>
        <dbReference type="ChEBI" id="CHEBI:57566"/>
        <dbReference type="ChEBI" id="CHEBI:58593"/>
        <dbReference type="ChEBI" id="CHEBI:456216"/>
        <dbReference type="EC" id="2.7.4.25"/>
    </reaction>
</comment>
<evidence type="ECO:0000256" key="4">
    <source>
        <dbReference type="ARBA" id="ARBA00022777"/>
    </source>
</evidence>